<keyword evidence="2" id="KW-1185">Reference proteome</keyword>
<organism evidence="1 2">
    <name type="scientific">Devosia honganensis</name>
    <dbReference type="NCBI Taxonomy" id="1610527"/>
    <lineage>
        <taxon>Bacteria</taxon>
        <taxon>Pseudomonadati</taxon>
        <taxon>Pseudomonadota</taxon>
        <taxon>Alphaproteobacteria</taxon>
        <taxon>Hyphomicrobiales</taxon>
        <taxon>Devosiaceae</taxon>
        <taxon>Devosia</taxon>
    </lineage>
</organism>
<evidence type="ECO:0000313" key="1">
    <source>
        <dbReference type="EMBL" id="MFC3704473.1"/>
    </source>
</evidence>
<gene>
    <name evidence="1" type="ORF">ACFOOL_06870</name>
</gene>
<sequence>MAALKKIEPSVTSTDVVQLALGEAMERINACAPTSTLIASIPQDEWDSLDHSEVNPLVADKDGLDFRDEDEVEHVA</sequence>
<dbReference type="EMBL" id="JBHRYD010000004">
    <property type="protein sequence ID" value="MFC3704473.1"/>
    <property type="molecule type" value="Genomic_DNA"/>
</dbReference>
<protein>
    <submittedName>
        <fullName evidence="1">Uncharacterized protein</fullName>
    </submittedName>
</protein>
<proteinExistence type="predicted"/>
<dbReference type="Proteomes" id="UP001595613">
    <property type="component" value="Unassembled WGS sequence"/>
</dbReference>
<reference evidence="2" key="1">
    <citation type="journal article" date="2019" name="Int. J. Syst. Evol. Microbiol.">
        <title>The Global Catalogue of Microorganisms (GCM) 10K type strain sequencing project: providing services to taxonomists for standard genome sequencing and annotation.</title>
        <authorList>
            <consortium name="The Broad Institute Genomics Platform"/>
            <consortium name="The Broad Institute Genome Sequencing Center for Infectious Disease"/>
            <person name="Wu L."/>
            <person name="Ma J."/>
        </authorList>
    </citation>
    <scope>NUCLEOTIDE SEQUENCE [LARGE SCALE GENOMIC DNA]</scope>
    <source>
        <strain evidence="2">KCTC 42281</strain>
    </source>
</reference>
<comment type="caution">
    <text evidence="1">The sequence shown here is derived from an EMBL/GenBank/DDBJ whole genome shotgun (WGS) entry which is preliminary data.</text>
</comment>
<dbReference type="RefSeq" id="WP_380096107.1">
    <property type="nucleotide sequence ID" value="NZ_JBHRYD010000004.1"/>
</dbReference>
<name>A0ABV7X1N2_9HYPH</name>
<evidence type="ECO:0000313" key="2">
    <source>
        <dbReference type="Proteomes" id="UP001595613"/>
    </source>
</evidence>
<accession>A0ABV7X1N2</accession>